<dbReference type="RefSeq" id="WP_181829458.1">
    <property type="nucleotide sequence ID" value="NZ_CP104757.1"/>
</dbReference>
<proteinExistence type="predicted"/>
<dbReference type="EMBL" id="JACERK010000004">
    <property type="protein sequence ID" value="MBA5232551.1"/>
    <property type="molecule type" value="Genomic_DNA"/>
</dbReference>
<keyword evidence="2" id="KW-1185">Reference proteome</keyword>
<organism evidence="1 2">
    <name type="scientific">Pectobacterium aroidearum</name>
    <dbReference type="NCBI Taxonomy" id="1201031"/>
    <lineage>
        <taxon>Bacteria</taxon>
        <taxon>Pseudomonadati</taxon>
        <taxon>Pseudomonadota</taxon>
        <taxon>Gammaproteobacteria</taxon>
        <taxon>Enterobacterales</taxon>
        <taxon>Pectobacteriaceae</taxon>
        <taxon>Pectobacterium</taxon>
    </lineage>
</organism>
<dbReference type="Proteomes" id="UP000530038">
    <property type="component" value="Unassembled WGS sequence"/>
</dbReference>
<dbReference type="Gene3D" id="1.20.120.330">
    <property type="entry name" value="Nucleotidyltransferases domain 2"/>
    <property type="match status" value="1"/>
</dbReference>
<gene>
    <name evidence="1" type="ORF">H2Y56_10530</name>
</gene>
<evidence type="ECO:0000313" key="1">
    <source>
        <dbReference type="EMBL" id="MBA5232551.1"/>
    </source>
</evidence>
<sequence>MTVLHLVADHLVKQANATFKKGEQHQILADAYGRTAFNRYYYACFLNVREFVSNLDSSWGKVKHAGVPDLLRISVNKKIEVELKKSERIGDITSREYQSKKSVILSSLDTMASTMSMAYTVRGIVDYEPEIEMIFKENGFTINSQTVASAKGWLQTINSERSKITKIMKEVGFV</sequence>
<reference evidence="1 2" key="1">
    <citation type="submission" date="2020-07" db="EMBL/GenBank/DDBJ databases">
        <title>Characterization of Pectobacterium aroidearum strains causing soft rot on Amorphophallus konjac.</title>
        <authorList>
            <person name="Xie H."/>
        </authorList>
    </citation>
    <scope>NUCLEOTIDE SEQUENCE [LARGE SCALE GENOMIC DNA]</scope>
    <source>
        <strain evidence="1 2">MY10</strain>
    </source>
</reference>
<name>A0ABR5ZD79_9GAMM</name>
<accession>A0ABR5ZD79</accession>
<comment type="caution">
    <text evidence="1">The sequence shown here is derived from an EMBL/GenBank/DDBJ whole genome shotgun (WGS) entry which is preliminary data.</text>
</comment>
<protein>
    <submittedName>
        <fullName evidence="1">Uncharacterized protein</fullName>
    </submittedName>
</protein>
<evidence type="ECO:0000313" key="2">
    <source>
        <dbReference type="Proteomes" id="UP000530038"/>
    </source>
</evidence>